<keyword evidence="4" id="KW-1185">Reference proteome</keyword>
<name>A0AA38P8E2_9AGAR</name>
<dbReference type="InterPro" id="IPR007111">
    <property type="entry name" value="NACHT_NTPase"/>
</dbReference>
<dbReference type="InterPro" id="IPR056884">
    <property type="entry name" value="NPHP3-like_N"/>
</dbReference>
<dbReference type="SUPFAM" id="SSF52540">
    <property type="entry name" value="P-loop containing nucleoside triphosphate hydrolases"/>
    <property type="match status" value="1"/>
</dbReference>
<dbReference type="AlphaFoldDB" id="A0AA38P8E2"/>
<dbReference type="PANTHER" id="PTHR10039">
    <property type="entry name" value="AMELOGENIN"/>
    <property type="match status" value="1"/>
</dbReference>
<feature type="domain" description="NACHT" evidence="2">
    <location>
        <begin position="101"/>
        <end position="248"/>
    </location>
</feature>
<dbReference type="Proteomes" id="UP001163846">
    <property type="component" value="Unassembled WGS sequence"/>
</dbReference>
<accession>A0AA38P8E2</accession>
<proteinExistence type="predicted"/>
<evidence type="ECO:0000256" key="1">
    <source>
        <dbReference type="ARBA" id="ARBA00022737"/>
    </source>
</evidence>
<evidence type="ECO:0000313" key="4">
    <source>
        <dbReference type="Proteomes" id="UP001163846"/>
    </source>
</evidence>
<comment type="caution">
    <text evidence="3">The sequence shown here is derived from an EMBL/GenBank/DDBJ whole genome shotgun (WGS) entry which is preliminary data.</text>
</comment>
<evidence type="ECO:0000313" key="3">
    <source>
        <dbReference type="EMBL" id="KAJ3838219.1"/>
    </source>
</evidence>
<organism evidence="3 4">
    <name type="scientific">Lentinula raphanica</name>
    <dbReference type="NCBI Taxonomy" id="153919"/>
    <lineage>
        <taxon>Eukaryota</taxon>
        <taxon>Fungi</taxon>
        <taxon>Dikarya</taxon>
        <taxon>Basidiomycota</taxon>
        <taxon>Agaricomycotina</taxon>
        <taxon>Agaricomycetes</taxon>
        <taxon>Agaricomycetidae</taxon>
        <taxon>Agaricales</taxon>
        <taxon>Marasmiineae</taxon>
        <taxon>Omphalotaceae</taxon>
        <taxon>Lentinula</taxon>
    </lineage>
</organism>
<dbReference type="PANTHER" id="PTHR10039:SF16">
    <property type="entry name" value="GPI INOSITOL-DEACYLASE"/>
    <property type="match status" value="1"/>
</dbReference>
<sequence>MSYQTEIQSYTSNQHAESTGSFNNAHHFNIEQATFNAGGTINHTNNNYHLNDEEEKKEISKWLAAPDCFTNLTTALDKRVIGTSQWILEDSAYKKWMEKAGIWWIQGKAGSGKTFLITYIIKNLKDTTSASSVVYHYFDTCDTTGSKTSYKGMLSFLMLQLGAQDDKIHPALKKLFQSSKDGLSYLEPTNIQLLDTLKEIIRDLFQQKHQVYIIIDALDECKESHLVLDFIREMTHFSWLRIIISSRTHPPEALACFQTVLSDHNLIKKDIDIFVNNQMRLKFKDPSLEIKVRNKLLEKADGGFRYIDCQLQVINKCAISRKVETALAKLPSNLRDTYTNVLASYNSEDDLEYIYHLVIWLLYSFEPVHLKQVATLFSIDLKAQTVESNTELLAGIETIVVAL</sequence>
<evidence type="ECO:0000259" key="2">
    <source>
        <dbReference type="PROSITE" id="PS50837"/>
    </source>
</evidence>
<keyword evidence="1" id="KW-0677">Repeat</keyword>
<dbReference type="Gene3D" id="3.40.50.300">
    <property type="entry name" value="P-loop containing nucleotide triphosphate hydrolases"/>
    <property type="match status" value="1"/>
</dbReference>
<dbReference type="Pfam" id="PF24883">
    <property type="entry name" value="NPHP3_N"/>
    <property type="match status" value="1"/>
</dbReference>
<dbReference type="InterPro" id="IPR027417">
    <property type="entry name" value="P-loop_NTPase"/>
</dbReference>
<gene>
    <name evidence="3" type="ORF">F5878DRAFT_181394</name>
</gene>
<reference evidence="3" key="1">
    <citation type="submission" date="2022-08" db="EMBL/GenBank/DDBJ databases">
        <authorList>
            <consortium name="DOE Joint Genome Institute"/>
            <person name="Min B."/>
            <person name="Riley R."/>
            <person name="Sierra-Patev S."/>
            <person name="Naranjo-Ortiz M."/>
            <person name="Looney B."/>
            <person name="Konkel Z."/>
            <person name="Slot J.C."/>
            <person name="Sakamoto Y."/>
            <person name="Steenwyk J.L."/>
            <person name="Rokas A."/>
            <person name="Carro J."/>
            <person name="Camarero S."/>
            <person name="Ferreira P."/>
            <person name="Molpeceres G."/>
            <person name="Ruiz-Duenas F.J."/>
            <person name="Serrano A."/>
            <person name="Henrissat B."/>
            <person name="Drula E."/>
            <person name="Hughes K.W."/>
            <person name="Mata J.L."/>
            <person name="Ishikawa N.K."/>
            <person name="Vargas-Isla R."/>
            <person name="Ushijima S."/>
            <person name="Smith C.A."/>
            <person name="Ahrendt S."/>
            <person name="Andreopoulos W."/>
            <person name="He G."/>
            <person name="Labutti K."/>
            <person name="Lipzen A."/>
            <person name="Ng V."/>
            <person name="Sandor L."/>
            <person name="Barry K."/>
            <person name="Martinez A.T."/>
            <person name="Xiao Y."/>
            <person name="Gibbons J.G."/>
            <person name="Terashima K."/>
            <person name="Hibbett D.S."/>
            <person name="Grigoriev I.V."/>
        </authorList>
    </citation>
    <scope>NUCLEOTIDE SEQUENCE</scope>
    <source>
        <strain evidence="3">TFB9207</strain>
    </source>
</reference>
<dbReference type="PROSITE" id="PS50837">
    <property type="entry name" value="NACHT"/>
    <property type="match status" value="1"/>
</dbReference>
<protein>
    <recommendedName>
        <fullName evidence="2">NACHT domain-containing protein</fullName>
    </recommendedName>
</protein>
<dbReference type="EMBL" id="MU806195">
    <property type="protein sequence ID" value="KAJ3838219.1"/>
    <property type="molecule type" value="Genomic_DNA"/>
</dbReference>